<keyword evidence="2" id="KW-0963">Cytoplasm</keyword>
<evidence type="ECO:0000256" key="4">
    <source>
        <dbReference type="ARBA" id="ARBA00068398"/>
    </source>
</evidence>
<dbReference type="Pfam" id="PF04969">
    <property type="entry name" value="CS"/>
    <property type="match status" value="1"/>
</dbReference>
<dbReference type="Gene3D" id="2.60.40.790">
    <property type="match status" value="1"/>
</dbReference>
<dbReference type="OMA" id="RQKEMGG"/>
<dbReference type="CDD" id="cd06467">
    <property type="entry name" value="p23_NUDC_like"/>
    <property type="match status" value="1"/>
</dbReference>
<dbReference type="KEGG" id="cput:CONPUDRAFT_79009"/>
<dbReference type="InterPro" id="IPR037898">
    <property type="entry name" value="NudC_fam"/>
</dbReference>
<organism evidence="7 8">
    <name type="scientific">Coniophora puteana (strain RWD-64-598)</name>
    <name type="common">Brown rot fungus</name>
    <dbReference type="NCBI Taxonomy" id="741705"/>
    <lineage>
        <taxon>Eukaryota</taxon>
        <taxon>Fungi</taxon>
        <taxon>Dikarya</taxon>
        <taxon>Basidiomycota</taxon>
        <taxon>Agaricomycotina</taxon>
        <taxon>Agaricomycetes</taxon>
        <taxon>Agaricomycetidae</taxon>
        <taxon>Boletales</taxon>
        <taxon>Coniophorineae</taxon>
        <taxon>Coniophoraceae</taxon>
        <taxon>Coniophora</taxon>
    </lineage>
</organism>
<dbReference type="FunFam" id="2.60.40.790:FF:000001">
    <property type="entry name" value="Nuclear migration protein nudC"/>
    <property type="match status" value="1"/>
</dbReference>
<evidence type="ECO:0000313" key="7">
    <source>
        <dbReference type="EMBL" id="EIW86773.1"/>
    </source>
</evidence>
<dbReference type="AlphaFoldDB" id="A0A5M3N5V7"/>
<evidence type="ECO:0000256" key="3">
    <source>
        <dbReference type="ARBA" id="ARBA00059400"/>
    </source>
</evidence>
<sequence length="191" mass="22244">MTEDDYDKLSSEEREARDKADRERERKEQAALPYKWRQELGELDLEVPVPKGTRGKELTVVIQKKKLSVGLKGQEPILEGELCKEIKLDDSTWSLEDQETVHIHLEKLNSQQWWENVLTHHPKIDTRKIQPENSKLSDLDGETRGMVEKMMFDNQQKQMGKPTSDELKKMEALKKFQAAHPEMDFSNAKIS</sequence>
<name>A0A5M3N5V7_CONPW</name>
<evidence type="ECO:0000256" key="5">
    <source>
        <dbReference type="SAM" id="MobiDB-lite"/>
    </source>
</evidence>
<evidence type="ECO:0000256" key="1">
    <source>
        <dbReference type="ARBA" id="ARBA00004496"/>
    </source>
</evidence>
<comment type="subcellular location">
    <subcellularLocation>
        <location evidence="1">Cytoplasm</location>
    </subcellularLocation>
</comment>
<gene>
    <name evidence="7" type="ORF">CONPUDRAFT_79009</name>
</gene>
<dbReference type="SUPFAM" id="SSF49764">
    <property type="entry name" value="HSP20-like chaperones"/>
    <property type="match status" value="1"/>
</dbReference>
<dbReference type="GeneID" id="19209853"/>
<evidence type="ECO:0000256" key="2">
    <source>
        <dbReference type="ARBA" id="ARBA00022490"/>
    </source>
</evidence>
<dbReference type="RefSeq" id="XP_007762797.1">
    <property type="nucleotide sequence ID" value="XM_007764607.1"/>
</dbReference>
<accession>A0A5M3N5V7</accession>
<dbReference type="GO" id="GO:0051082">
    <property type="term" value="F:unfolded protein binding"/>
    <property type="evidence" value="ECO:0007669"/>
    <property type="project" value="TreeGrafter"/>
</dbReference>
<feature type="compositionally biased region" description="Basic and acidic residues" evidence="5">
    <location>
        <begin position="7"/>
        <end position="29"/>
    </location>
</feature>
<dbReference type="InterPro" id="IPR008978">
    <property type="entry name" value="HSP20-like_chaperone"/>
</dbReference>
<proteinExistence type="predicted"/>
<comment type="caution">
    <text evidence="7">The sequence shown here is derived from an EMBL/GenBank/DDBJ whole genome shotgun (WGS) entry which is preliminary data.</text>
</comment>
<feature type="region of interest" description="Disordered" evidence="5">
    <location>
        <begin position="1"/>
        <end position="30"/>
    </location>
</feature>
<dbReference type="PANTHER" id="PTHR12356">
    <property type="entry name" value="NUCLEAR MOVEMENT PROTEIN NUDC"/>
    <property type="match status" value="1"/>
</dbReference>
<dbReference type="OrthoDB" id="416217at2759"/>
<dbReference type="Proteomes" id="UP000053558">
    <property type="component" value="Unassembled WGS sequence"/>
</dbReference>
<dbReference type="PANTHER" id="PTHR12356:SF3">
    <property type="entry name" value="NUCLEAR MIGRATION PROTEIN NUDC"/>
    <property type="match status" value="1"/>
</dbReference>
<protein>
    <recommendedName>
        <fullName evidence="4">Nuclear movement protein nudC</fullName>
    </recommendedName>
</protein>
<keyword evidence="8" id="KW-1185">Reference proteome</keyword>
<evidence type="ECO:0000313" key="8">
    <source>
        <dbReference type="Proteomes" id="UP000053558"/>
    </source>
</evidence>
<dbReference type="PROSITE" id="PS51203">
    <property type="entry name" value="CS"/>
    <property type="match status" value="1"/>
</dbReference>
<dbReference type="EMBL" id="JH711573">
    <property type="protein sequence ID" value="EIW86773.1"/>
    <property type="molecule type" value="Genomic_DNA"/>
</dbReference>
<evidence type="ECO:0000259" key="6">
    <source>
        <dbReference type="PROSITE" id="PS51203"/>
    </source>
</evidence>
<dbReference type="GO" id="GO:0006457">
    <property type="term" value="P:protein folding"/>
    <property type="evidence" value="ECO:0007669"/>
    <property type="project" value="TreeGrafter"/>
</dbReference>
<feature type="domain" description="CS" evidence="6">
    <location>
        <begin position="29"/>
        <end position="118"/>
    </location>
</feature>
<dbReference type="GO" id="GO:0005737">
    <property type="term" value="C:cytoplasm"/>
    <property type="evidence" value="ECO:0007669"/>
    <property type="project" value="UniProtKB-SubCell"/>
</dbReference>
<comment type="function">
    <text evidence="3">Required for nuclear movement. May interact between microtubules and nuclei and/or may be involved in the generation of force used to move nuclei during interphase.</text>
</comment>
<dbReference type="InterPro" id="IPR007052">
    <property type="entry name" value="CS_dom"/>
</dbReference>
<reference evidence="8" key="1">
    <citation type="journal article" date="2012" name="Science">
        <title>The Paleozoic origin of enzymatic lignin decomposition reconstructed from 31 fungal genomes.</title>
        <authorList>
            <person name="Floudas D."/>
            <person name="Binder M."/>
            <person name="Riley R."/>
            <person name="Barry K."/>
            <person name="Blanchette R.A."/>
            <person name="Henrissat B."/>
            <person name="Martinez A.T."/>
            <person name="Otillar R."/>
            <person name="Spatafora J.W."/>
            <person name="Yadav J.S."/>
            <person name="Aerts A."/>
            <person name="Benoit I."/>
            <person name="Boyd A."/>
            <person name="Carlson A."/>
            <person name="Copeland A."/>
            <person name="Coutinho P.M."/>
            <person name="de Vries R.P."/>
            <person name="Ferreira P."/>
            <person name="Findley K."/>
            <person name="Foster B."/>
            <person name="Gaskell J."/>
            <person name="Glotzer D."/>
            <person name="Gorecki P."/>
            <person name="Heitman J."/>
            <person name="Hesse C."/>
            <person name="Hori C."/>
            <person name="Igarashi K."/>
            <person name="Jurgens J.A."/>
            <person name="Kallen N."/>
            <person name="Kersten P."/>
            <person name="Kohler A."/>
            <person name="Kuees U."/>
            <person name="Kumar T.K.A."/>
            <person name="Kuo A."/>
            <person name="LaButti K."/>
            <person name="Larrondo L.F."/>
            <person name="Lindquist E."/>
            <person name="Ling A."/>
            <person name="Lombard V."/>
            <person name="Lucas S."/>
            <person name="Lundell T."/>
            <person name="Martin R."/>
            <person name="McLaughlin D.J."/>
            <person name="Morgenstern I."/>
            <person name="Morin E."/>
            <person name="Murat C."/>
            <person name="Nagy L.G."/>
            <person name="Nolan M."/>
            <person name="Ohm R.A."/>
            <person name="Patyshakuliyeva A."/>
            <person name="Rokas A."/>
            <person name="Ruiz-Duenas F.J."/>
            <person name="Sabat G."/>
            <person name="Salamov A."/>
            <person name="Samejima M."/>
            <person name="Schmutz J."/>
            <person name="Slot J.C."/>
            <person name="St John F."/>
            <person name="Stenlid J."/>
            <person name="Sun H."/>
            <person name="Sun S."/>
            <person name="Syed K."/>
            <person name="Tsang A."/>
            <person name="Wiebenga A."/>
            <person name="Young D."/>
            <person name="Pisabarro A."/>
            <person name="Eastwood D.C."/>
            <person name="Martin F."/>
            <person name="Cullen D."/>
            <person name="Grigoriev I.V."/>
            <person name="Hibbett D.S."/>
        </authorList>
    </citation>
    <scope>NUCLEOTIDE SEQUENCE [LARGE SCALE GENOMIC DNA]</scope>
    <source>
        <strain evidence="8">RWD-64-598 SS2</strain>
    </source>
</reference>